<dbReference type="GO" id="GO:0005737">
    <property type="term" value="C:cytoplasm"/>
    <property type="evidence" value="ECO:0000318"/>
    <property type="project" value="GO_Central"/>
</dbReference>
<dbReference type="STRING" id="402676.B6K5C6"/>
<dbReference type="GO" id="GO:0002143">
    <property type="term" value="P:tRNA wobble position uridine thiolation"/>
    <property type="evidence" value="ECO:0000318"/>
    <property type="project" value="GO_Central"/>
</dbReference>
<dbReference type="HOGENOM" id="CLU_013325_1_2_1"/>
<dbReference type="InterPro" id="IPR000594">
    <property type="entry name" value="ThiF_NAD_FAD-bd"/>
</dbReference>
<comment type="similarity">
    <text evidence="13">In the N-terminal section; belongs to the HesA/MoeB/ThiF family. UBA4 subfamily.</text>
</comment>
<keyword evidence="6 13" id="KW-0479">Metal-binding</keyword>
<feature type="binding site" evidence="13">
    <location>
        <position position="192"/>
    </location>
    <ligand>
        <name>Zn(2+)</name>
        <dbReference type="ChEBI" id="CHEBI:29105"/>
    </ligand>
</feature>
<keyword evidence="5" id="KW-0548">Nucleotidyltransferase</keyword>
<dbReference type="GO" id="GO:0005524">
    <property type="term" value="F:ATP binding"/>
    <property type="evidence" value="ECO:0007669"/>
    <property type="project" value="UniProtKB-KW"/>
</dbReference>
<dbReference type="Pfam" id="PF00899">
    <property type="entry name" value="ThiF"/>
    <property type="match status" value="1"/>
</dbReference>
<dbReference type="GO" id="GO:0016779">
    <property type="term" value="F:nucleotidyltransferase activity"/>
    <property type="evidence" value="ECO:0000318"/>
    <property type="project" value="GO_Central"/>
</dbReference>
<keyword evidence="7 13" id="KW-0547">Nucleotide-binding</keyword>
<evidence type="ECO:0000313" key="15">
    <source>
        <dbReference type="EMBL" id="EEB08730.1"/>
    </source>
</evidence>
<evidence type="ECO:0000256" key="13">
    <source>
        <dbReference type="HAMAP-Rule" id="MF_03049"/>
    </source>
</evidence>
<evidence type="ECO:0000256" key="8">
    <source>
        <dbReference type="ARBA" id="ARBA00022786"/>
    </source>
</evidence>
<dbReference type="GO" id="GO:0070566">
    <property type="term" value="F:adenylyltransferase activity"/>
    <property type="evidence" value="ECO:0007669"/>
    <property type="project" value="InterPro"/>
</dbReference>
<dbReference type="InterPro" id="IPR028885">
    <property type="entry name" value="MOCS3/Uba4"/>
</dbReference>
<evidence type="ECO:0000313" key="16">
    <source>
        <dbReference type="JaponicusDB" id="SJAG_03896"/>
    </source>
</evidence>
<sequence>MVHECLKDSTSASSEEQFDPSFKLDEFSRYGRQMLLPEIGFSGQKAFKQTSVVVIGAGGLGCPALQYLTAAGIGHIGIVDGDVVDSSNLHRQVIHSTSRKGLPKVYSARQFCQDLNPNVKVTCFYENVSVENIFDIIRNFDVVLDCTDNQMTRYLLSDACVLSGKPLVSASAVQLEGQLLVYNFENGPCYRCMFPQPTPAASLMSCSSAGVFGPIVGVIGVMQALETLKLILRIHKAGDVEPFQPTMLLFNGFRTPQWKSVRIRGRQASCTACGPSARLSKEFMQKQANEYLSMCGDNSGATLEPIERISVHELTDILATRKDVMLLDVRPAVQYGICRLPVFRNVPIAELDTVKDVSGEICVICRTGTSSQKAVRLLKKLNPAAKIYDVIGGLSAWSKQIDPKFPTY</sequence>
<keyword evidence="17" id="KW-1185">Reference proteome</keyword>
<dbReference type="RefSeq" id="XP_002175023.1">
    <property type="nucleotide sequence ID" value="XM_002174987.2"/>
</dbReference>
<evidence type="ECO:0000313" key="17">
    <source>
        <dbReference type="Proteomes" id="UP000001744"/>
    </source>
</evidence>
<dbReference type="CDD" id="cd00757">
    <property type="entry name" value="ThiF_MoeB_HesA_family"/>
    <property type="match status" value="1"/>
</dbReference>
<evidence type="ECO:0000259" key="14">
    <source>
        <dbReference type="PROSITE" id="PS50206"/>
    </source>
</evidence>
<dbReference type="InterPro" id="IPR036873">
    <property type="entry name" value="Rhodanese-like_dom_sf"/>
</dbReference>
<feature type="binding site" evidence="13">
    <location>
        <position position="59"/>
    </location>
    <ligand>
        <name>ATP</name>
        <dbReference type="ChEBI" id="CHEBI:30616"/>
    </ligand>
</feature>
<feature type="binding site" evidence="13">
    <location>
        <position position="270"/>
    </location>
    <ligand>
        <name>Zn(2+)</name>
        <dbReference type="ChEBI" id="CHEBI:29105"/>
    </ligand>
</feature>
<dbReference type="FunFam" id="3.40.250.10:FF:000014">
    <property type="entry name" value="Adenylyltransferase and sulfurtransferase MOCS3"/>
    <property type="match status" value="1"/>
</dbReference>
<dbReference type="HAMAP" id="MF_03049">
    <property type="entry name" value="MOCS3_Uba4"/>
    <property type="match status" value="1"/>
</dbReference>
<dbReference type="Proteomes" id="UP000001744">
    <property type="component" value="Unassembled WGS sequence"/>
</dbReference>
<dbReference type="Pfam" id="PF00581">
    <property type="entry name" value="Rhodanese"/>
    <property type="match status" value="1"/>
</dbReference>
<dbReference type="Gene3D" id="3.40.50.720">
    <property type="entry name" value="NAD(P)-binding Rossmann-like Domain"/>
    <property type="match status" value="1"/>
</dbReference>
<feature type="binding site" evidence="13">
    <location>
        <begin position="148"/>
        <end position="149"/>
    </location>
    <ligand>
        <name>ATP</name>
        <dbReference type="ChEBI" id="CHEBI:30616"/>
    </ligand>
</feature>
<keyword evidence="10 13" id="KW-0067">ATP-binding</keyword>
<evidence type="ECO:0000256" key="4">
    <source>
        <dbReference type="ARBA" id="ARBA00022694"/>
    </source>
</evidence>
<keyword evidence="11 13" id="KW-0511">Multifunctional enzyme</keyword>
<dbReference type="PANTHER" id="PTHR10953:SF102">
    <property type="entry name" value="ADENYLYLTRANSFERASE AND SULFURTRANSFERASE MOCS3"/>
    <property type="match status" value="1"/>
</dbReference>
<evidence type="ECO:0000256" key="11">
    <source>
        <dbReference type="ARBA" id="ARBA00023268"/>
    </source>
</evidence>
<evidence type="ECO:0000256" key="2">
    <source>
        <dbReference type="ARBA" id="ARBA00022490"/>
    </source>
</evidence>
<dbReference type="GO" id="GO:0042292">
    <property type="term" value="F:URM1 activating enzyme activity"/>
    <property type="evidence" value="ECO:0000318"/>
    <property type="project" value="GO_Central"/>
</dbReference>
<feature type="active site" description="Cysteine persulfide intermediate; for sulfurtransferase activity" evidence="13">
    <location>
        <position position="365"/>
    </location>
</feature>
<dbReference type="InterPro" id="IPR001763">
    <property type="entry name" value="Rhodanese-like_dom"/>
</dbReference>
<dbReference type="GeneID" id="7050533"/>
<feature type="binding site" evidence="13">
    <location>
        <position position="189"/>
    </location>
    <ligand>
        <name>Zn(2+)</name>
        <dbReference type="ChEBI" id="CHEBI:29105"/>
    </ligand>
</feature>
<accession>B6K5C6</accession>
<proteinExistence type="inferred from homology"/>
<dbReference type="Gene3D" id="3.40.250.10">
    <property type="entry name" value="Rhodanese-like domain"/>
    <property type="match status" value="1"/>
</dbReference>
<protein>
    <recommendedName>
        <fullName evidence="12">Needs CLA4 to survive protein 3</fullName>
    </recommendedName>
</protein>
<organism evidence="15 17">
    <name type="scientific">Schizosaccharomyces japonicus (strain yFS275 / FY16936)</name>
    <name type="common">Fission yeast</name>
    <dbReference type="NCBI Taxonomy" id="402676"/>
    <lineage>
        <taxon>Eukaryota</taxon>
        <taxon>Fungi</taxon>
        <taxon>Dikarya</taxon>
        <taxon>Ascomycota</taxon>
        <taxon>Taphrinomycotina</taxon>
        <taxon>Schizosaccharomycetes</taxon>
        <taxon>Schizosaccharomycetales</taxon>
        <taxon>Schizosaccharomycetaceae</taxon>
        <taxon>Schizosaccharomyces</taxon>
    </lineage>
</organism>
<keyword evidence="8" id="KW-0833">Ubl conjugation pathway</keyword>
<dbReference type="GO" id="GO:0004792">
    <property type="term" value="F:thiosulfate-cyanide sulfurtransferase activity"/>
    <property type="evidence" value="ECO:0000318"/>
    <property type="project" value="GO_Central"/>
</dbReference>
<dbReference type="AlphaFoldDB" id="B6K5C6"/>
<feature type="domain" description="Rhodanese" evidence="14">
    <location>
        <begin position="320"/>
        <end position="406"/>
    </location>
</feature>
<comment type="cofactor">
    <cofactor evidence="13">
        <name>Zn(2+)</name>
        <dbReference type="ChEBI" id="CHEBI:29105"/>
    </cofactor>
    <text evidence="13">Binds 1 zinc ion per subunit.</text>
</comment>
<gene>
    <name evidence="16" type="primary">uba42</name>
    <name evidence="13" type="synonym">UBA4</name>
    <name evidence="15" type="ORF">SJAG_03896</name>
</gene>
<dbReference type="GO" id="GO:0032447">
    <property type="term" value="P:protein urmylation"/>
    <property type="evidence" value="ECO:0000318"/>
    <property type="project" value="GO_Central"/>
</dbReference>
<evidence type="ECO:0000256" key="10">
    <source>
        <dbReference type="ARBA" id="ARBA00022840"/>
    </source>
</evidence>
<keyword evidence="2 13" id="KW-0963">Cytoplasm</keyword>
<dbReference type="GO" id="GO:0046872">
    <property type="term" value="F:metal ion binding"/>
    <property type="evidence" value="ECO:0007669"/>
    <property type="project" value="UniProtKB-KW"/>
</dbReference>
<dbReference type="FunFam" id="3.40.50.720:FF:000033">
    <property type="entry name" value="Adenylyltransferase and sulfurtransferase MOCS3"/>
    <property type="match status" value="1"/>
</dbReference>
<comment type="subcellular location">
    <subcellularLocation>
        <location evidence="1">Cytoplasm</location>
        <location evidence="1">Cytosol</location>
    </subcellularLocation>
</comment>
<dbReference type="SUPFAM" id="SSF69572">
    <property type="entry name" value="Activating enzymes of the ubiquitin-like proteins"/>
    <property type="match status" value="1"/>
</dbReference>
<dbReference type="PANTHER" id="PTHR10953">
    <property type="entry name" value="UBIQUITIN-ACTIVATING ENZYME E1"/>
    <property type="match status" value="1"/>
</dbReference>
<dbReference type="OrthoDB" id="10261062at2759"/>
<feature type="binding site" evidence="13">
    <location>
        <position position="80"/>
    </location>
    <ligand>
        <name>ATP</name>
        <dbReference type="ChEBI" id="CHEBI:30616"/>
    </ligand>
</feature>
<feature type="binding site" evidence="13">
    <location>
        <begin position="87"/>
        <end position="91"/>
    </location>
    <ligand>
        <name>ATP</name>
        <dbReference type="ChEBI" id="CHEBI:30616"/>
    </ligand>
</feature>
<evidence type="ECO:0000256" key="12">
    <source>
        <dbReference type="ARBA" id="ARBA00075323"/>
    </source>
</evidence>
<dbReference type="VEuPathDB" id="FungiDB:SJAG_03896"/>
<dbReference type="EMBL" id="KE651167">
    <property type="protein sequence ID" value="EEB08730.1"/>
    <property type="molecule type" value="Genomic_DNA"/>
</dbReference>
<dbReference type="InterPro" id="IPR045886">
    <property type="entry name" value="ThiF/MoeB/HesA"/>
</dbReference>
<dbReference type="GO" id="GO:0005829">
    <property type="term" value="C:cytosol"/>
    <property type="evidence" value="ECO:0007669"/>
    <property type="project" value="UniProtKB-SubCell"/>
</dbReference>
<name>B6K5C6_SCHJY</name>
<dbReference type="OMA" id="IPDVGMD"/>
<evidence type="ECO:0000256" key="7">
    <source>
        <dbReference type="ARBA" id="ARBA00022741"/>
    </source>
</evidence>
<dbReference type="PROSITE" id="PS50206">
    <property type="entry name" value="RHODANESE_3"/>
    <property type="match status" value="1"/>
</dbReference>
<evidence type="ECO:0000256" key="3">
    <source>
        <dbReference type="ARBA" id="ARBA00022679"/>
    </source>
</evidence>
<dbReference type="eggNOG" id="KOG2017">
    <property type="taxonomic scope" value="Eukaryota"/>
</dbReference>
<dbReference type="UniPathway" id="UPA00988"/>
<comment type="pathway">
    <text evidence="13">tRNA modification; 5-methoxycarbonylmethyl-2-thiouridine-tRNA biosynthesis.</text>
</comment>
<evidence type="ECO:0000256" key="5">
    <source>
        <dbReference type="ARBA" id="ARBA00022695"/>
    </source>
</evidence>
<feature type="binding site" evidence="13">
    <location>
        <position position="273"/>
    </location>
    <ligand>
        <name>Zn(2+)</name>
        <dbReference type="ChEBI" id="CHEBI:29105"/>
    </ligand>
</feature>
<dbReference type="JaponicusDB" id="SJAG_03896">
    <property type="gene designation" value="uba42"/>
</dbReference>
<keyword evidence="3 13" id="KW-0808">Transferase</keyword>
<feature type="binding site" evidence="13">
    <location>
        <position position="104"/>
    </location>
    <ligand>
        <name>ATP</name>
        <dbReference type="ChEBI" id="CHEBI:30616"/>
    </ligand>
</feature>
<evidence type="ECO:0000256" key="1">
    <source>
        <dbReference type="ARBA" id="ARBA00004514"/>
    </source>
</evidence>
<keyword evidence="4 13" id="KW-0819">tRNA processing</keyword>
<dbReference type="GO" id="GO:0016887">
    <property type="term" value="F:ATP hydrolysis activity"/>
    <property type="evidence" value="ECO:0007669"/>
    <property type="project" value="UniProtKB-ARBA"/>
</dbReference>
<dbReference type="SMART" id="SM00450">
    <property type="entry name" value="RHOD"/>
    <property type="match status" value="1"/>
</dbReference>
<dbReference type="InterPro" id="IPR035985">
    <property type="entry name" value="Ubiquitin-activating_enz"/>
</dbReference>
<feature type="active site" description="Glycyl thioester intermediate; for adenylyltransferase activity" evidence="13">
    <location>
        <position position="206"/>
    </location>
</feature>
<evidence type="ECO:0000256" key="9">
    <source>
        <dbReference type="ARBA" id="ARBA00022833"/>
    </source>
</evidence>
<keyword evidence="9 13" id="KW-0862">Zinc</keyword>
<evidence type="ECO:0000256" key="6">
    <source>
        <dbReference type="ARBA" id="ARBA00022723"/>
    </source>
</evidence>
<reference evidence="15 17" key="1">
    <citation type="journal article" date="2011" name="Science">
        <title>Comparative functional genomics of the fission yeasts.</title>
        <authorList>
            <person name="Rhind N."/>
            <person name="Chen Z."/>
            <person name="Yassour M."/>
            <person name="Thompson D.A."/>
            <person name="Haas B.J."/>
            <person name="Habib N."/>
            <person name="Wapinski I."/>
            <person name="Roy S."/>
            <person name="Lin M.F."/>
            <person name="Heiman D.I."/>
            <person name="Young S.K."/>
            <person name="Furuya K."/>
            <person name="Guo Y."/>
            <person name="Pidoux A."/>
            <person name="Chen H.M."/>
            <person name="Robbertse B."/>
            <person name="Goldberg J.M."/>
            <person name="Aoki K."/>
            <person name="Bayne E.H."/>
            <person name="Berlin A.M."/>
            <person name="Desjardins C.A."/>
            <person name="Dobbs E."/>
            <person name="Dukaj L."/>
            <person name="Fan L."/>
            <person name="FitzGerald M.G."/>
            <person name="French C."/>
            <person name="Gujja S."/>
            <person name="Hansen K."/>
            <person name="Keifenheim D."/>
            <person name="Levin J.Z."/>
            <person name="Mosher R.A."/>
            <person name="Mueller C.A."/>
            <person name="Pfiffner J."/>
            <person name="Priest M."/>
            <person name="Russ C."/>
            <person name="Smialowska A."/>
            <person name="Swoboda P."/>
            <person name="Sykes S.M."/>
            <person name="Vaughn M."/>
            <person name="Vengrova S."/>
            <person name="Yoder R."/>
            <person name="Zeng Q."/>
            <person name="Allshire R."/>
            <person name="Baulcombe D."/>
            <person name="Birren B.W."/>
            <person name="Brown W."/>
            <person name="Ekwall K."/>
            <person name="Kellis M."/>
            <person name="Leatherwood J."/>
            <person name="Levin H."/>
            <person name="Margalit H."/>
            <person name="Martienssen R."/>
            <person name="Nieduszynski C.A."/>
            <person name="Spatafora J.W."/>
            <person name="Friedman N."/>
            <person name="Dalgaard J.Z."/>
            <person name="Baumann P."/>
            <person name="Niki H."/>
            <person name="Regev A."/>
            <person name="Nusbaum C."/>
        </authorList>
    </citation>
    <scope>NUCLEOTIDE SEQUENCE [LARGE SCALE GENOMIC DNA]</scope>
    <source>
        <strain evidence="17">yFS275 / FY16936</strain>
    </source>
</reference>